<evidence type="ECO:0000256" key="3">
    <source>
        <dbReference type="ARBA" id="ARBA00022729"/>
    </source>
</evidence>
<evidence type="ECO:0000256" key="1">
    <source>
        <dbReference type="ARBA" id="ARBA00004418"/>
    </source>
</evidence>
<dbReference type="PIRSF" id="PIRSF002741">
    <property type="entry name" value="MppA"/>
    <property type="match status" value="1"/>
</dbReference>
<dbReference type="GO" id="GO:1904680">
    <property type="term" value="F:peptide transmembrane transporter activity"/>
    <property type="evidence" value="ECO:0007669"/>
    <property type="project" value="TreeGrafter"/>
</dbReference>
<protein>
    <submittedName>
        <fullName evidence="6">ABC transporter substrate-binding protein</fullName>
    </submittedName>
</protein>
<dbReference type="GO" id="GO:0030288">
    <property type="term" value="C:outer membrane-bounded periplasmic space"/>
    <property type="evidence" value="ECO:0007669"/>
    <property type="project" value="UniProtKB-ARBA"/>
</dbReference>
<dbReference type="GO" id="GO:0043190">
    <property type="term" value="C:ATP-binding cassette (ABC) transporter complex"/>
    <property type="evidence" value="ECO:0007669"/>
    <property type="project" value="InterPro"/>
</dbReference>
<sequence length="547" mass="60117">MASMLPARLGMPLRRQAARLLLQAAACALVLQAAATASPAAAQGERVLRYAASAEPRTLDPVVNWLSITHQHGYLVYDTLFSLDAALKPQPQMVGDVEKIVTGAGVRWLMTLRPGLAFHDGRPVAANDVIASIQRWAKRDVSGRKLVELGMALEVVDEKRFAVSLPVDTPLLIESFAKPTAAALFIMRAEDAATDPMTPVKEIIGSGPFRFDRAAYRPGDRMVYRRNTSYQPRQEPPSNFAGGKVAKIDRLEWLVLPDSASAVAALQSGELDIYETPPLDLLPVLARNSNVRVAVHGKQGQLGFLRPNHTQPPFDKPEARRALALLTDQREFMAITAGSEGQYWRECYSFLACGGLNENQAGSEWMRGARIEEAKRLFRQAGYAGQPIVVIAPGDNEIIKGFGTLAAERMRAAGLTVDLQYMDFATMMSRRNRREAPQAGGWNIFPMWSYGFELDNPIANVALSTNCTNASYAGWACSPRIEELKNAWARESDPSKRGALIADLQQEAAALVPIIPVGQFFAPIAYRTDVANFLETPVPVFWNVEKR</sequence>
<evidence type="ECO:0000313" key="6">
    <source>
        <dbReference type="EMBL" id="KAA2211488.1"/>
    </source>
</evidence>
<dbReference type="Pfam" id="PF00496">
    <property type="entry name" value="SBP_bac_5"/>
    <property type="match status" value="1"/>
</dbReference>
<dbReference type="CDD" id="cd08502">
    <property type="entry name" value="PBP2_NikA_DppA_OppA_like_16"/>
    <property type="match status" value="1"/>
</dbReference>
<feature type="domain" description="Solute-binding protein family 5" evidence="5">
    <location>
        <begin position="105"/>
        <end position="461"/>
    </location>
</feature>
<dbReference type="EMBL" id="VUKA01000024">
    <property type="protein sequence ID" value="KAA2211488.1"/>
    <property type="molecule type" value="Genomic_DNA"/>
</dbReference>
<evidence type="ECO:0000256" key="2">
    <source>
        <dbReference type="ARBA" id="ARBA00005695"/>
    </source>
</evidence>
<feature type="signal peptide" evidence="4">
    <location>
        <begin position="1"/>
        <end position="42"/>
    </location>
</feature>
<dbReference type="InterPro" id="IPR039424">
    <property type="entry name" value="SBP_5"/>
</dbReference>
<dbReference type="RefSeq" id="WP_149814047.1">
    <property type="nucleotide sequence ID" value="NZ_VUKA01000024.1"/>
</dbReference>
<comment type="subcellular location">
    <subcellularLocation>
        <location evidence="1">Periplasm</location>
    </subcellularLocation>
</comment>
<reference evidence="6 7" key="1">
    <citation type="journal article" date="2015" name="Int. J. Syst. Evol. Microbiol.">
        <title>Roseomonas oryzae sp. nov., isolated from paddy rhizosphere soil.</title>
        <authorList>
            <person name="Ramaprasad E.V."/>
            <person name="Sasikala Ch."/>
            <person name="Ramana Ch.V."/>
        </authorList>
    </citation>
    <scope>NUCLEOTIDE SEQUENCE [LARGE SCALE GENOMIC DNA]</scope>
    <source>
        <strain evidence="6 7">KCTC 42542</strain>
    </source>
</reference>
<keyword evidence="3 4" id="KW-0732">Signal</keyword>
<accession>A0A5B2TCB6</accession>
<comment type="similarity">
    <text evidence="2">Belongs to the bacterial solute-binding protein 5 family.</text>
</comment>
<proteinExistence type="inferred from homology"/>
<evidence type="ECO:0000313" key="7">
    <source>
        <dbReference type="Proteomes" id="UP000322110"/>
    </source>
</evidence>
<dbReference type="SUPFAM" id="SSF53850">
    <property type="entry name" value="Periplasmic binding protein-like II"/>
    <property type="match status" value="1"/>
</dbReference>
<dbReference type="Proteomes" id="UP000322110">
    <property type="component" value="Unassembled WGS sequence"/>
</dbReference>
<dbReference type="InterPro" id="IPR030678">
    <property type="entry name" value="Peptide/Ni-bd"/>
</dbReference>
<evidence type="ECO:0000256" key="4">
    <source>
        <dbReference type="SAM" id="SignalP"/>
    </source>
</evidence>
<dbReference type="Gene3D" id="3.10.105.10">
    <property type="entry name" value="Dipeptide-binding Protein, Domain 3"/>
    <property type="match status" value="1"/>
</dbReference>
<comment type="caution">
    <text evidence="6">The sequence shown here is derived from an EMBL/GenBank/DDBJ whole genome shotgun (WGS) entry which is preliminary data.</text>
</comment>
<organism evidence="6 7">
    <name type="scientific">Teichococcus oryzae</name>
    <dbReference type="NCBI Taxonomy" id="1608942"/>
    <lineage>
        <taxon>Bacteria</taxon>
        <taxon>Pseudomonadati</taxon>
        <taxon>Pseudomonadota</taxon>
        <taxon>Alphaproteobacteria</taxon>
        <taxon>Acetobacterales</taxon>
        <taxon>Roseomonadaceae</taxon>
        <taxon>Roseomonas</taxon>
    </lineage>
</organism>
<gene>
    <name evidence="6" type="ORF">F0Q34_19740</name>
</gene>
<name>A0A5B2TCB6_9PROT</name>
<feature type="chain" id="PRO_5023036418" evidence="4">
    <location>
        <begin position="43"/>
        <end position="547"/>
    </location>
</feature>
<dbReference type="GO" id="GO:0015833">
    <property type="term" value="P:peptide transport"/>
    <property type="evidence" value="ECO:0007669"/>
    <property type="project" value="TreeGrafter"/>
</dbReference>
<dbReference type="OrthoDB" id="7318145at2"/>
<evidence type="ECO:0000259" key="5">
    <source>
        <dbReference type="Pfam" id="PF00496"/>
    </source>
</evidence>
<dbReference type="PANTHER" id="PTHR30290:SF38">
    <property type="entry name" value="D,D-DIPEPTIDE-BINDING PERIPLASMIC PROTEIN DDPA-RELATED"/>
    <property type="match status" value="1"/>
</dbReference>
<dbReference type="AlphaFoldDB" id="A0A5B2TCB6"/>
<dbReference type="PANTHER" id="PTHR30290">
    <property type="entry name" value="PERIPLASMIC BINDING COMPONENT OF ABC TRANSPORTER"/>
    <property type="match status" value="1"/>
</dbReference>
<keyword evidence="7" id="KW-1185">Reference proteome</keyword>
<dbReference type="Gene3D" id="3.40.190.10">
    <property type="entry name" value="Periplasmic binding protein-like II"/>
    <property type="match status" value="1"/>
</dbReference>
<dbReference type="InterPro" id="IPR000914">
    <property type="entry name" value="SBP_5_dom"/>
</dbReference>